<evidence type="ECO:0000256" key="1">
    <source>
        <dbReference type="SAM" id="MobiDB-lite"/>
    </source>
</evidence>
<evidence type="ECO:0000313" key="3">
    <source>
        <dbReference type="Proteomes" id="UP000294856"/>
    </source>
</evidence>
<proteinExistence type="predicted"/>
<keyword evidence="3" id="KW-1185">Reference proteome</keyword>
<feature type="compositionally biased region" description="Low complexity" evidence="1">
    <location>
        <begin position="278"/>
        <end position="299"/>
    </location>
</feature>
<dbReference type="OrthoDB" id="4546979at2"/>
<feature type="compositionally biased region" description="Pro residues" evidence="1">
    <location>
        <begin position="300"/>
        <end position="317"/>
    </location>
</feature>
<protein>
    <submittedName>
        <fullName evidence="2">Uncharacterized protein</fullName>
    </submittedName>
</protein>
<dbReference type="EMBL" id="SMFR01000001">
    <property type="protein sequence ID" value="TCJ99958.1"/>
    <property type="molecule type" value="Genomic_DNA"/>
</dbReference>
<dbReference type="AlphaFoldDB" id="A0A4R1G3X3"/>
<evidence type="ECO:0000313" key="2">
    <source>
        <dbReference type="EMBL" id="TCJ99958.1"/>
    </source>
</evidence>
<dbReference type="InterPro" id="IPR043129">
    <property type="entry name" value="ATPase_NBD"/>
</dbReference>
<dbReference type="SUPFAM" id="SSF53067">
    <property type="entry name" value="Actin-like ATPase domain"/>
    <property type="match status" value="1"/>
</dbReference>
<sequence>MTTTIGISAERTVVRGVLLANTPGKPSEVLRAVHQRGDDGASIVDTLDALARTAPAIADVAVAYHTTEDRQRIVSELAGGPWRTSSLVSTRSALFALIADLPELGAFGTVLMLHLADHTATAVVVGPDRRQILASDGWTTGFAEDVAVEGPAVDSDAMTETIGRVRSMLASIPAHADAVALSGSSAVDPEIANALRYELTARVILLPDPADATARGAALIAADQARKQAVPPARAARGRGAVVLTAAAVAAVLGVSGFVVSQAMDESAPTMNARSLDTTSSTPPSTAAPTTTEPQVSPTASPPPPAAQPPAPAPVTTPIPDNRIWADTPRPAPPVAAPAPTTTLPRDPAPAPEENPAPETTAPAAPPTPTRVGAPNPQGLFPGESPPPAAGSDPAAEQAWWVNHWNLKRQWMNGG</sequence>
<accession>A0A4R1G3X3</accession>
<feature type="region of interest" description="Disordered" evidence="1">
    <location>
        <begin position="270"/>
        <end position="397"/>
    </location>
</feature>
<dbReference type="RefSeq" id="WP_132369689.1">
    <property type="nucleotide sequence ID" value="NZ_SMFR01000001.1"/>
</dbReference>
<gene>
    <name evidence="2" type="ORF">DFR71_0944</name>
</gene>
<comment type="caution">
    <text evidence="2">The sequence shown here is derived from an EMBL/GenBank/DDBJ whole genome shotgun (WGS) entry which is preliminary data.</text>
</comment>
<dbReference type="Proteomes" id="UP000294856">
    <property type="component" value="Unassembled WGS sequence"/>
</dbReference>
<reference evidence="2 3" key="1">
    <citation type="submission" date="2019-03" db="EMBL/GenBank/DDBJ databases">
        <title>Genomic Encyclopedia of Type Strains, Phase IV (KMG-IV): sequencing the most valuable type-strain genomes for metagenomic binning, comparative biology and taxonomic classification.</title>
        <authorList>
            <person name="Goeker M."/>
        </authorList>
    </citation>
    <scope>NUCLEOTIDE SEQUENCE [LARGE SCALE GENOMIC DNA]</scope>
    <source>
        <strain evidence="2 3">DSM 44684</strain>
    </source>
</reference>
<organism evidence="2 3">
    <name type="scientific">Nocardia alba</name>
    <dbReference type="NCBI Taxonomy" id="225051"/>
    <lineage>
        <taxon>Bacteria</taxon>
        <taxon>Bacillati</taxon>
        <taxon>Actinomycetota</taxon>
        <taxon>Actinomycetes</taxon>
        <taxon>Mycobacteriales</taxon>
        <taxon>Nocardiaceae</taxon>
        <taxon>Nocardia</taxon>
    </lineage>
</organism>
<dbReference type="STRING" id="1210063.GCA_001612665_03441"/>
<name>A0A4R1G3X3_9NOCA</name>